<evidence type="ECO:0000313" key="3">
    <source>
        <dbReference type="Proteomes" id="UP001152797"/>
    </source>
</evidence>
<gene>
    <name evidence="1" type="ORF">C1SCF055_LOCUS18766</name>
</gene>
<dbReference type="AlphaFoldDB" id="A0A9P1CI38"/>
<dbReference type="EMBL" id="CAMXCT010001646">
    <property type="protein sequence ID" value="CAI3991900.1"/>
    <property type="molecule type" value="Genomic_DNA"/>
</dbReference>
<organism evidence="1">
    <name type="scientific">Cladocopium goreaui</name>
    <dbReference type="NCBI Taxonomy" id="2562237"/>
    <lineage>
        <taxon>Eukaryota</taxon>
        <taxon>Sar</taxon>
        <taxon>Alveolata</taxon>
        <taxon>Dinophyceae</taxon>
        <taxon>Suessiales</taxon>
        <taxon>Symbiodiniaceae</taxon>
        <taxon>Cladocopium</taxon>
    </lineage>
</organism>
<reference evidence="1" key="1">
    <citation type="submission" date="2022-10" db="EMBL/GenBank/DDBJ databases">
        <authorList>
            <person name="Chen Y."/>
            <person name="Dougan E. K."/>
            <person name="Chan C."/>
            <person name="Rhodes N."/>
            <person name="Thang M."/>
        </authorList>
    </citation>
    <scope>NUCLEOTIDE SEQUENCE</scope>
</reference>
<name>A0A9P1CI38_9DINO</name>
<keyword evidence="3" id="KW-1185">Reference proteome</keyword>
<dbReference type="EMBL" id="CAMXCT020001646">
    <property type="protein sequence ID" value="CAL1145275.1"/>
    <property type="molecule type" value="Genomic_DNA"/>
</dbReference>
<accession>A0A9P1CI38</accession>
<protein>
    <submittedName>
        <fullName evidence="1">Uncharacterized protein</fullName>
    </submittedName>
</protein>
<reference evidence="2 3" key="2">
    <citation type="submission" date="2024-05" db="EMBL/GenBank/DDBJ databases">
        <authorList>
            <person name="Chen Y."/>
            <person name="Shah S."/>
            <person name="Dougan E. K."/>
            <person name="Thang M."/>
            <person name="Chan C."/>
        </authorList>
    </citation>
    <scope>NUCLEOTIDE SEQUENCE [LARGE SCALE GENOMIC DNA]</scope>
</reference>
<evidence type="ECO:0000313" key="1">
    <source>
        <dbReference type="EMBL" id="CAI3991900.1"/>
    </source>
</evidence>
<dbReference type="EMBL" id="CAMXCT030001646">
    <property type="protein sequence ID" value="CAL4779212.1"/>
    <property type="molecule type" value="Genomic_DNA"/>
</dbReference>
<sequence>MILQTCFLPPDNLGRLLNRGSNQSLLIKWGLRLFLSGGLSMSCMCRLDIGCSCLDKDYEVVKTRPGPSLWFKRASSPQKSQRLLKANILRITLHVLHVQLEGCAKPFFGQ</sequence>
<proteinExistence type="predicted"/>
<comment type="caution">
    <text evidence="1">The sequence shown here is derived from an EMBL/GenBank/DDBJ whole genome shotgun (WGS) entry which is preliminary data.</text>
</comment>
<dbReference type="Proteomes" id="UP001152797">
    <property type="component" value="Unassembled WGS sequence"/>
</dbReference>
<evidence type="ECO:0000313" key="2">
    <source>
        <dbReference type="EMBL" id="CAL4779212.1"/>
    </source>
</evidence>